<comment type="subcellular location">
    <subcellularLocation>
        <location evidence="1">Cell membrane</location>
        <topology evidence="1">Multi-pass membrane protein</topology>
    </subcellularLocation>
</comment>
<evidence type="ECO:0000256" key="1">
    <source>
        <dbReference type="ARBA" id="ARBA00004651"/>
    </source>
</evidence>
<evidence type="ECO:0000256" key="8">
    <source>
        <dbReference type="SAM" id="Phobius"/>
    </source>
</evidence>
<keyword evidence="5 8" id="KW-0812">Transmembrane</keyword>
<feature type="transmembrane region" description="Helical" evidence="8">
    <location>
        <begin position="281"/>
        <end position="303"/>
    </location>
</feature>
<dbReference type="Pfam" id="PF03600">
    <property type="entry name" value="CitMHS"/>
    <property type="match status" value="1"/>
</dbReference>
<keyword evidence="6 8" id="KW-1133">Transmembrane helix</keyword>
<name>A0ABW3ZX08_9BACI</name>
<feature type="transmembrane region" description="Helical" evidence="8">
    <location>
        <begin position="315"/>
        <end position="340"/>
    </location>
</feature>
<dbReference type="PANTHER" id="PTHR43568:SF1">
    <property type="entry name" value="P PROTEIN"/>
    <property type="match status" value="1"/>
</dbReference>
<feature type="domain" description="Citrate transporter-like" evidence="9">
    <location>
        <begin position="14"/>
        <end position="367"/>
    </location>
</feature>
<comment type="caution">
    <text evidence="10">The sequence shown here is derived from an EMBL/GenBank/DDBJ whole genome shotgun (WGS) entry which is preliminary data.</text>
</comment>
<evidence type="ECO:0000256" key="5">
    <source>
        <dbReference type="ARBA" id="ARBA00022692"/>
    </source>
</evidence>
<evidence type="ECO:0000259" key="9">
    <source>
        <dbReference type="Pfam" id="PF03600"/>
    </source>
</evidence>
<evidence type="ECO:0000313" key="10">
    <source>
        <dbReference type="EMBL" id="MFD1362946.1"/>
    </source>
</evidence>
<protein>
    <submittedName>
        <fullName evidence="10">ArsB/NhaD family transporter</fullName>
    </submittedName>
</protein>
<keyword evidence="11" id="KW-1185">Reference proteome</keyword>
<dbReference type="CDD" id="cd01116">
    <property type="entry name" value="P_permease"/>
    <property type="match status" value="1"/>
</dbReference>
<comment type="similarity">
    <text evidence="2">Belongs to the CitM (TC 2.A.11) transporter family.</text>
</comment>
<evidence type="ECO:0000256" key="4">
    <source>
        <dbReference type="ARBA" id="ARBA00022475"/>
    </source>
</evidence>
<dbReference type="EMBL" id="JBHTNH010000029">
    <property type="protein sequence ID" value="MFD1362946.1"/>
    <property type="molecule type" value="Genomic_DNA"/>
</dbReference>
<dbReference type="Proteomes" id="UP001597178">
    <property type="component" value="Unassembled WGS sequence"/>
</dbReference>
<gene>
    <name evidence="10" type="ORF">ACFQ4A_14915</name>
</gene>
<dbReference type="RefSeq" id="WP_382401994.1">
    <property type="nucleotide sequence ID" value="NZ_JBHTNH010000029.1"/>
</dbReference>
<reference evidence="11" key="1">
    <citation type="journal article" date="2019" name="Int. J. Syst. Evol. Microbiol.">
        <title>The Global Catalogue of Microorganisms (GCM) 10K type strain sequencing project: providing services to taxonomists for standard genome sequencing and annotation.</title>
        <authorList>
            <consortium name="The Broad Institute Genomics Platform"/>
            <consortium name="The Broad Institute Genome Sequencing Center for Infectious Disease"/>
            <person name="Wu L."/>
            <person name="Ma J."/>
        </authorList>
    </citation>
    <scope>NUCLEOTIDE SEQUENCE [LARGE SCALE GENOMIC DNA]</scope>
    <source>
        <strain evidence="11">CCUG 54822</strain>
    </source>
</reference>
<keyword evidence="3" id="KW-0813">Transport</keyword>
<evidence type="ECO:0000256" key="3">
    <source>
        <dbReference type="ARBA" id="ARBA00022448"/>
    </source>
</evidence>
<feature type="transmembrane region" description="Helical" evidence="8">
    <location>
        <begin position="360"/>
        <end position="389"/>
    </location>
</feature>
<evidence type="ECO:0000256" key="2">
    <source>
        <dbReference type="ARBA" id="ARBA00009843"/>
    </source>
</evidence>
<dbReference type="InterPro" id="IPR004680">
    <property type="entry name" value="Cit_transptr-like_dom"/>
</dbReference>
<feature type="transmembrane region" description="Helical" evidence="8">
    <location>
        <begin position="91"/>
        <end position="120"/>
    </location>
</feature>
<organism evidence="10 11">
    <name type="scientific">Lentibacillus salinarum</name>
    <dbReference type="NCBI Taxonomy" id="446820"/>
    <lineage>
        <taxon>Bacteria</taxon>
        <taxon>Bacillati</taxon>
        <taxon>Bacillota</taxon>
        <taxon>Bacilli</taxon>
        <taxon>Bacillales</taxon>
        <taxon>Bacillaceae</taxon>
        <taxon>Lentibacillus</taxon>
    </lineage>
</organism>
<evidence type="ECO:0000256" key="6">
    <source>
        <dbReference type="ARBA" id="ARBA00022989"/>
    </source>
</evidence>
<accession>A0ABW3ZX08</accession>
<sequence>MDVILAGIIFVISYIFIMTEKINRAVVALAGGALLLLTGVYSVNEMFTDYIDWNTIALLFSMMVLISITEKTGLFSFIAVRFAQKVRGSPIPLLIGVSILTALGSALLDNVTTVLILVPIMLKITKQLKLPAFPYLLVIIFSSNIGGTATLIGDPPNIMIGQAVDHLTFLSFVNHLAPVAVIMFLLLVVIILPLFRRTLRSSGSNIEGLMKTDASAYLVRTPMLYQSIAVLTMTLVGFLLHAFLHMDLTIIALSGAILLLLLTEKELDTEQVFSRVEWVTLFFFIGLFALVGGLESAGIIDHLARAIVLSTDGDFAATAILILWVSGLFSGIVDNIPFVAAMIPVVEELQAYGMTYLDPIWWSLALGACLGGNATLIGASANVVVAGLAEGANEKLSFIRFMVYGIPFVILSLVVATIYVYLRYLLPYTG</sequence>
<evidence type="ECO:0000313" key="11">
    <source>
        <dbReference type="Proteomes" id="UP001597178"/>
    </source>
</evidence>
<proteinExistence type="inferred from homology"/>
<feature type="transmembrane region" description="Helical" evidence="8">
    <location>
        <begin position="56"/>
        <end position="79"/>
    </location>
</feature>
<keyword evidence="4" id="KW-1003">Cell membrane</keyword>
<feature type="transmembrane region" description="Helical" evidence="8">
    <location>
        <begin position="228"/>
        <end position="261"/>
    </location>
</feature>
<feature type="transmembrane region" description="Helical" evidence="8">
    <location>
        <begin position="401"/>
        <end position="422"/>
    </location>
</feature>
<feature type="transmembrane region" description="Helical" evidence="8">
    <location>
        <begin position="25"/>
        <end position="44"/>
    </location>
</feature>
<dbReference type="InterPro" id="IPR051475">
    <property type="entry name" value="Diverse_Ion_Transporter"/>
</dbReference>
<keyword evidence="7 8" id="KW-0472">Membrane</keyword>
<dbReference type="InterPro" id="IPR000802">
    <property type="entry name" value="Arsenical_pump_ArsB"/>
</dbReference>
<dbReference type="PANTHER" id="PTHR43568">
    <property type="entry name" value="P PROTEIN"/>
    <property type="match status" value="1"/>
</dbReference>
<dbReference type="PRINTS" id="PR00758">
    <property type="entry name" value="ARSENICPUMP"/>
</dbReference>
<feature type="transmembrane region" description="Helical" evidence="8">
    <location>
        <begin position="132"/>
        <end position="152"/>
    </location>
</feature>
<feature type="transmembrane region" description="Helical" evidence="8">
    <location>
        <begin position="172"/>
        <end position="195"/>
    </location>
</feature>
<evidence type="ECO:0000256" key="7">
    <source>
        <dbReference type="ARBA" id="ARBA00023136"/>
    </source>
</evidence>